<accession>A0A512CHP0</accession>
<evidence type="ECO:0000256" key="1">
    <source>
        <dbReference type="ARBA" id="ARBA00007227"/>
    </source>
</evidence>
<dbReference type="CDD" id="cd00093">
    <property type="entry name" value="HTH_XRE"/>
    <property type="match status" value="1"/>
</dbReference>
<dbReference type="InterPro" id="IPR013430">
    <property type="entry name" value="Toxin_antidote_HigA"/>
</dbReference>
<dbReference type="EMBL" id="BJYV01000024">
    <property type="protein sequence ID" value="GEO23570.1"/>
    <property type="molecule type" value="Genomic_DNA"/>
</dbReference>
<keyword evidence="2" id="KW-0238">DNA-binding</keyword>
<dbReference type="SUPFAM" id="SSF47413">
    <property type="entry name" value="lambda repressor-like DNA-binding domains"/>
    <property type="match status" value="1"/>
</dbReference>
<dbReference type="PANTHER" id="PTHR36924:SF1">
    <property type="entry name" value="ANTITOXIN HIGA-1"/>
    <property type="match status" value="1"/>
</dbReference>
<feature type="domain" description="HTH cro/C1-type" evidence="3">
    <location>
        <begin position="27"/>
        <end position="72"/>
    </location>
</feature>
<dbReference type="NCBIfam" id="TIGR02607">
    <property type="entry name" value="antidote_HigA"/>
    <property type="match status" value="1"/>
</dbReference>
<evidence type="ECO:0000313" key="5">
    <source>
        <dbReference type="Proteomes" id="UP000321301"/>
    </source>
</evidence>
<dbReference type="GO" id="GO:0003677">
    <property type="term" value="F:DNA binding"/>
    <property type="evidence" value="ECO:0007669"/>
    <property type="project" value="UniProtKB-KW"/>
</dbReference>
<dbReference type="Pfam" id="PF06114">
    <property type="entry name" value="Peptidase_M78"/>
    <property type="match status" value="1"/>
</dbReference>
<organism evidence="4 5">
    <name type="scientific">Cyclobacterium qasimii</name>
    <dbReference type="NCBI Taxonomy" id="1350429"/>
    <lineage>
        <taxon>Bacteria</taxon>
        <taxon>Pseudomonadati</taxon>
        <taxon>Bacteroidota</taxon>
        <taxon>Cytophagia</taxon>
        <taxon>Cytophagales</taxon>
        <taxon>Cyclobacteriaceae</taxon>
        <taxon>Cyclobacterium</taxon>
    </lineage>
</organism>
<dbReference type="RefSeq" id="WP_020893808.1">
    <property type="nucleotide sequence ID" value="NZ_BJYV01000024.1"/>
</dbReference>
<evidence type="ECO:0000259" key="3">
    <source>
        <dbReference type="PROSITE" id="PS50943"/>
    </source>
</evidence>
<evidence type="ECO:0000256" key="2">
    <source>
        <dbReference type="ARBA" id="ARBA00023125"/>
    </source>
</evidence>
<dbReference type="SMART" id="SM00530">
    <property type="entry name" value="HTH_XRE"/>
    <property type="match status" value="1"/>
</dbReference>
<keyword evidence="5" id="KW-1185">Reference proteome</keyword>
<gene>
    <name evidence="4" type="ORF">CQA01_41040</name>
</gene>
<dbReference type="PROSITE" id="PS50943">
    <property type="entry name" value="HTH_CROC1"/>
    <property type="match status" value="1"/>
</dbReference>
<dbReference type="Gene3D" id="1.10.260.40">
    <property type="entry name" value="lambda repressor-like DNA-binding domains"/>
    <property type="match status" value="1"/>
</dbReference>
<dbReference type="Pfam" id="PF01381">
    <property type="entry name" value="HTH_3"/>
    <property type="match status" value="1"/>
</dbReference>
<dbReference type="InterPro" id="IPR001387">
    <property type="entry name" value="Cro/C1-type_HTH"/>
</dbReference>
<dbReference type="PANTHER" id="PTHR36924">
    <property type="entry name" value="ANTITOXIN HIGA-1"/>
    <property type="match status" value="1"/>
</dbReference>
<dbReference type="InterPro" id="IPR010982">
    <property type="entry name" value="Lambda_DNA-bd_dom_sf"/>
</dbReference>
<dbReference type="AlphaFoldDB" id="A0A512CHP0"/>
<comment type="similarity">
    <text evidence="1">Belongs to the short-chain fatty acyl-CoA assimilation regulator (ScfR) family.</text>
</comment>
<proteinExistence type="inferred from homology"/>
<protein>
    <submittedName>
        <fullName evidence="4">XRE family transcriptional regulator</fullName>
    </submittedName>
</protein>
<comment type="caution">
    <text evidence="4">The sequence shown here is derived from an EMBL/GenBank/DDBJ whole genome shotgun (WGS) entry which is preliminary data.</text>
</comment>
<dbReference type="InterPro" id="IPR010359">
    <property type="entry name" value="IrrE_HExxH"/>
</dbReference>
<sequence length="367" mass="42187">MTDLQIKKSLLSCPGDSIQEHIDHIAMSQAELAERLGRSVPKLNELIKGKAPITKETAIKLEYVLGVPASFWLNLERTYQDELLEIEQLEHLERCQEWVSSFPLAKMKSFGLLPDTSKKIELADALLKFFRVASPAQWSEIYNGSSLAFKIELRHTAEAQAISVWLRLGELQADKIKVTAFDKKALRNCLEQIQEIVYEHSDTWLEELQSLCASCGLALVYTPCIAKAPIYGATRWIKNNSVPLIQITDRQKDYNAFWFTFFHELGHILYHGKKDIFIDGIECIQPDIEKEDEADAFAARMLLSEKERNELFQYPKFDKELILLLSKRFKKHPGIIVAQVQRQFNHLYQNVGLNSLKTKVEFTELSI</sequence>
<evidence type="ECO:0000313" key="4">
    <source>
        <dbReference type="EMBL" id="GEO23570.1"/>
    </source>
</evidence>
<dbReference type="Proteomes" id="UP000321301">
    <property type="component" value="Unassembled WGS sequence"/>
</dbReference>
<name>A0A512CHP0_9BACT</name>
<reference evidence="4 5" key="1">
    <citation type="submission" date="2019-07" db="EMBL/GenBank/DDBJ databases">
        <title>Whole genome shotgun sequence of Cyclobacterium qasimii NBRC 106168.</title>
        <authorList>
            <person name="Hosoyama A."/>
            <person name="Uohara A."/>
            <person name="Ohji S."/>
            <person name="Ichikawa N."/>
        </authorList>
    </citation>
    <scope>NUCLEOTIDE SEQUENCE [LARGE SCALE GENOMIC DNA]</scope>
    <source>
        <strain evidence="4 5">NBRC 106168</strain>
    </source>
</reference>
<dbReference type="Gene3D" id="1.10.10.2910">
    <property type="match status" value="1"/>
</dbReference>